<evidence type="ECO:0000313" key="1">
    <source>
        <dbReference type="EMBL" id="KZV29052.1"/>
    </source>
</evidence>
<evidence type="ECO:0000313" key="2">
    <source>
        <dbReference type="Proteomes" id="UP000250235"/>
    </source>
</evidence>
<proteinExistence type="predicted"/>
<accession>A0A2Z7B3V7</accession>
<dbReference type="AlphaFoldDB" id="A0A2Z7B3V7"/>
<sequence>MEVRRLNFYVSPSFSTGRISTRRFDLYYSLYKPNQQPTVARTPTLTTETDSRSVLEYNETSLRWFDNLALSRSAYDYKEVSKLQSEVTNVV</sequence>
<name>A0A2Z7B3V7_9LAMI</name>
<dbReference type="EMBL" id="KV009659">
    <property type="protein sequence ID" value="KZV29052.1"/>
    <property type="molecule type" value="Genomic_DNA"/>
</dbReference>
<dbReference type="Proteomes" id="UP000250235">
    <property type="component" value="Unassembled WGS sequence"/>
</dbReference>
<organism evidence="1 2">
    <name type="scientific">Dorcoceras hygrometricum</name>
    <dbReference type="NCBI Taxonomy" id="472368"/>
    <lineage>
        <taxon>Eukaryota</taxon>
        <taxon>Viridiplantae</taxon>
        <taxon>Streptophyta</taxon>
        <taxon>Embryophyta</taxon>
        <taxon>Tracheophyta</taxon>
        <taxon>Spermatophyta</taxon>
        <taxon>Magnoliopsida</taxon>
        <taxon>eudicotyledons</taxon>
        <taxon>Gunneridae</taxon>
        <taxon>Pentapetalae</taxon>
        <taxon>asterids</taxon>
        <taxon>lamiids</taxon>
        <taxon>Lamiales</taxon>
        <taxon>Gesneriaceae</taxon>
        <taxon>Didymocarpoideae</taxon>
        <taxon>Trichosporeae</taxon>
        <taxon>Loxocarpinae</taxon>
        <taxon>Dorcoceras</taxon>
    </lineage>
</organism>
<protein>
    <submittedName>
        <fullName evidence="1">Uncharacterized protein</fullName>
    </submittedName>
</protein>
<keyword evidence="2" id="KW-1185">Reference proteome</keyword>
<reference evidence="1 2" key="1">
    <citation type="journal article" date="2015" name="Proc. Natl. Acad. Sci. U.S.A.">
        <title>The resurrection genome of Boea hygrometrica: A blueprint for survival of dehydration.</title>
        <authorList>
            <person name="Xiao L."/>
            <person name="Yang G."/>
            <person name="Zhang L."/>
            <person name="Yang X."/>
            <person name="Zhao S."/>
            <person name="Ji Z."/>
            <person name="Zhou Q."/>
            <person name="Hu M."/>
            <person name="Wang Y."/>
            <person name="Chen M."/>
            <person name="Xu Y."/>
            <person name="Jin H."/>
            <person name="Xiao X."/>
            <person name="Hu G."/>
            <person name="Bao F."/>
            <person name="Hu Y."/>
            <person name="Wan P."/>
            <person name="Li L."/>
            <person name="Deng X."/>
            <person name="Kuang T."/>
            <person name="Xiang C."/>
            <person name="Zhu J.K."/>
            <person name="Oliver M.J."/>
            <person name="He Y."/>
        </authorList>
    </citation>
    <scope>NUCLEOTIDE SEQUENCE [LARGE SCALE GENOMIC DNA]</scope>
    <source>
        <strain evidence="2">cv. XS01</strain>
    </source>
</reference>
<gene>
    <name evidence="1" type="ORF">F511_15143</name>
</gene>